<name>A0A8S5UGL2_9CAUD</name>
<proteinExistence type="predicted"/>
<sequence>MILETMLATPACLPILLWVVCCMGIAYEFWRDRTQGTIYERTARQIEAESDALRARYKSPDDKEI</sequence>
<feature type="transmembrane region" description="Helical" evidence="1">
    <location>
        <begin position="6"/>
        <end position="27"/>
    </location>
</feature>
<protein>
    <submittedName>
        <fullName evidence="2">Uncharacterized protein</fullName>
    </submittedName>
</protein>
<evidence type="ECO:0000256" key="1">
    <source>
        <dbReference type="SAM" id="Phobius"/>
    </source>
</evidence>
<keyword evidence="1" id="KW-1133">Transmembrane helix</keyword>
<accession>A0A8S5UGL2</accession>
<dbReference type="EMBL" id="BK016086">
    <property type="protein sequence ID" value="DAF93621.1"/>
    <property type="molecule type" value="Genomic_DNA"/>
</dbReference>
<keyword evidence="1" id="KW-0472">Membrane</keyword>
<keyword evidence="1" id="KW-0812">Transmembrane</keyword>
<evidence type="ECO:0000313" key="2">
    <source>
        <dbReference type="EMBL" id="DAF93621.1"/>
    </source>
</evidence>
<organism evidence="2">
    <name type="scientific">Myoviridae sp. ctshb19</name>
    <dbReference type="NCBI Taxonomy" id="2825194"/>
    <lineage>
        <taxon>Viruses</taxon>
        <taxon>Duplodnaviria</taxon>
        <taxon>Heunggongvirae</taxon>
        <taxon>Uroviricota</taxon>
        <taxon>Caudoviricetes</taxon>
    </lineage>
</organism>
<reference evidence="2" key="1">
    <citation type="journal article" date="2021" name="Proc. Natl. Acad. Sci. U.S.A.">
        <title>A Catalog of Tens of Thousands of Viruses from Human Metagenomes Reveals Hidden Associations with Chronic Diseases.</title>
        <authorList>
            <person name="Tisza M.J."/>
            <person name="Buck C.B."/>
        </authorList>
    </citation>
    <scope>NUCLEOTIDE SEQUENCE</scope>
    <source>
        <strain evidence="2">Ctshb19</strain>
    </source>
</reference>